<keyword evidence="3" id="KW-1185">Reference proteome</keyword>
<dbReference type="RefSeq" id="WP_090553716.1">
    <property type="nucleotide sequence ID" value="NZ_FNFP01000004.1"/>
</dbReference>
<feature type="transmembrane region" description="Helical" evidence="1">
    <location>
        <begin position="79"/>
        <end position="99"/>
    </location>
</feature>
<keyword evidence="1" id="KW-0472">Membrane</keyword>
<dbReference type="STRING" id="393762.SAMN05660472_02177"/>
<proteinExistence type="predicted"/>
<dbReference type="EMBL" id="FNFP01000004">
    <property type="protein sequence ID" value="SDK87149.1"/>
    <property type="molecule type" value="Genomic_DNA"/>
</dbReference>
<feature type="transmembrane region" description="Helical" evidence="1">
    <location>
        <begin position="41"/>
        <end position="59"/>
    </location>
</feature>
<dbReference type="AlphaFoldDB" id="A0A1G9FFK6"/>
<dbReference type="Proteomes" id="UP000198718">
    <property type="component" value="Unassembled WGS sequence"/>
</dbReference>
<reference evidence="2 3" key="1">
    <citation type="submission" date="2016-10" db="EMBL/GenBank/DDBJ databases">
        <authorList>
            <person name="de Groot N.N."/>
        </authorList>
    </citation>
    <scope>NUCLEOTIDE SEQUENCE [LARGE SCALE GENOMIC DNA]</scope>
    <source>
        <strain evidence="2 3">DSM 18346</strain>
    </source>
</reference>
<protein>
    <submittedName>
        <fullName evidence="2">Uncharacterized protein</fullName>
    </submittedName>
</protein>
<gene>
    <name evidence="2" type="ORF">SAMN05660472_02177</name>
</gene>
<organism evidence="2 3">
    <name type="scientific">Natronincola ferrireducens</name>
    <dbReference type="NCBI Taxonomy" id="393762"/>
    <lineage>
        <taxon>Bacteria</taxon>
        <taxon>Bacillati</taxon>
        <taxon>Bacillota</taxon>
        <taxon>Clostridia</taxon>
        <taxon>Peptostreptococcales</taxon>
        <taxon>Natronincolaceae</taxon>
        <taxon>Natronincola</taxon>
    </lineage>
</organism>
<keyword evidence="1" id="KW-0812">Transmembrane</keyword>
<sequence>MKNNKQPKNQRLQKNTAKDKHKTLIELYNKGKVHYIIKHGIVNWGISTGIIFIILTTIFQGGFSLRKIIEGFSNPNNLWVIGGFGLGGIVWGSLMWKWVEKEANKIQQKKK</sequence>
<dbReference type="OrthoDB" id="2692108at2"/>
<evidence type="ECO:0000313" key="2">
    <source>
        <dbReference type="EMBL" id="SDK87149.1"/>
    </source>
</evidence>
<accession>A0A1G9FFK6</accession>
<keyword evidence="1" id="KW-1133">Transmembrane helix</keyword>
<name>A0A1G9FFK6_9FIRM</name>
<evidence type="ECO:0000256" key="1">
    <source>
        <dbReference type="SAM" id="Phobius"/>
    </source>
</evidence>
<evidence type="ECO:0000313" key="3">
    <source>
        <dbReference type="Proteomes" id="UP000198718"/>
    </source>
</evidence>